<dbReference type="PROSITE" id="PS50865">
    <property type="entry name" value="ZF_MYND_2"/>
    <property type="match status" value="1"/>
</dbReference>
<dbReference type="Proteomes" id="UP000235965">
    <property type="component" value="Unassembled WGS sequence"/>
</dbReference>
<keyword evidence="3" id="KW-0862">Zinc</keyword>
<sequence>MGKRKKHSTEMQRSAYTQNVAKLQEKTSPAHVPASSEEATRKTNTQTTKNVRGRAPLEFMSSMAQVKFPNLTPTTMLQIKNDPLHMESTEPYDPIHRNEKCLSTATVMEQYPKEENADQRHNNAHDVSAEIEENTIVIQTKIFPSVTSMTGITHTTNTLAEAESAVKTLQHLVVQQNVTVTSIQKETQRNLDSESTPKNGLLPANVSPAESTETPGFLQSLYSTTHSHSALSKENTTKIENELCERNNLISGVQDNPLILLVTKQPSTTNTQNLANTTGPANELSNKQNITGKVKITEKLSGTKVPQLCATHNTALLNTHNKQSIREVNEESNISKHITSNSTLPVQENESFAETTAEDTSKSTDKENTNRATAKKQSILQINGSEISAINQMSASSVLSTATVQTKSDLFQNVGINFDLTASTMGAGISTNISQCSPTSSGCSVQKSTNSLSQEAKVAKLGKEVPAFSSRAKTVLGGLSTEYSDISAMSQTTQKSKRTPSHVNKTKVGKDVPVLPLTTKAVQGGTSTEDTSVTCNTSQPTYARSRCLTQNSKSSISLAVRVKKLSEEVPVHLSTVQVCANTKDDVRTTTIPQSTQKLSTASHGANVSELGEEVSILPPTDNVERQKVPVASNKAEKEALSVVRDNNTTEMIQVCVQAANREVLNKTTKAKRAKQHTLMDKSVSKISLSPLSESPESTNQHIIQESKGLNALMTQTEVKKKGTTNTKVHSFNKNVKYHKGEENRQNSFTDLLVNAINEKVINDYALEKIKKHKRNKEKKMAQEGNRTDIQRKQYVEPKTCDHEDEKIQSQMDPDRVQGKEKKNEDSKPGDSSKTKLKKEGPKENKLSNSTQTNKKASATISKGQLAHLTTTVHLCPSPEDSERTKTIFIPDTLHSQSAPKPVSTVDEAELEYQLVQRHIFLSYVCHVCKSLESSKCSLKKCSNCKMISYCSKEHQRQHWSAHKDLCKVISKICKHNRMTNLFEKALGISSDQYRYYRNHYVNECTKELGRELYLWEKEMIYYPQVCHTCYESDRQKLTTCQKCHHVSYCQLSHLKTDHDIWCKEFQVYRDIILYQCYNGIIQPSIPDMVLQQYTPLTGDMKTFMLNNNTVSGKLSSLNRLNFVALTDIATCPLTVLFSLQHCNFCLEEIRSLTIHLVGAEMQFEIDTLSKWELLLLHLVPSLRTLKVVFVGPQLETESAYIQTIGKKTCKECNAAGRKVIYEFWKTLYHDYLKCDEYHKPDLISAFNAGLYRLSDFEGKDTWSPSIEAMLKETDIPVVVTEYTDKELPFDIQRIQNIVDSLEIIMPPARNPFASLKPSLNFLSDEAIPVIFKNFHITILKRKNIKMTTI</sequence>
<dbReference type="PANTHER" id="PTHR28069:SF2">
    <property type="entry name" value="GH20023P"/>
    <property type="match status" value="1"/>
</dbReference>
<name>A0A2J7PP89_9NEOP</name>
<dbReference type="Pfam" id="PF01753">
    <property type="entry name" value="zf-MYND"/>
    <property type="match status" value="1"/>
</dbReference>
<organism evidence="7 8">
    <name type="scientific">Cryptotermes secundus</name>
    <dbReference type="NCBI Taxonomy" id="105785"/>
    <lineage>
        <taxon>Eukaryota</taxon>
        <taxon>Metazoa</taxon>
        <taxon>Ecdysozoa</taxon>
        <taxon>Arthropoda</taxon>
        <taxon>Hexapoda</taxon>
        <taxon>Insecta</taxon>
        <taxon>Pterygota</taxon>
        <taxon>Neoptera</taxon>
        <taxon>Polyneoptera</taxon>
        <taxon>Dictyoptera</taxon>
        <taxon>Blattodea</taxon>
        <taxon>Blattoidea</taxon>
        <taxon>Termitoidae</taxon>
        <taxon>Kalotermitidae</taxon>
        <taxon>Cryptotermitinae</taxon>
        <taxon>Cryptotermes</taxon>
    </lineage>
</organism>
<gene>
    <name evidence="7" type="ORF">B7P43_G02627</name>
</gene>
<evidence type="ECO:0000256" key="1">
    <source>
        <dbReference type="ARBA" id="ARBA00022723"/>
    </source>
</evidence>
<dbReference type="Pfam" id="PF20179">
    <property type="entry name" value="MSS51_C"/>
    <property type="match status" value="1"/>
</dbReference>
<feature type="domain" description="MYND-type" evidence="6">
    <location>
        <begin position="925"/>
        <end position="966"/>
    </location>
</feature>
<feature type="region of interest" description="Disordered" evidence="5">
    <location>
        <begin position="330"/>
        <end position="376"/>
    </location>
</feature>
<dbReference type="InterPro" id="IPR002893">
    <property type="entry name" value="Znf_MYND"/>
</dbReference>
<feature type="compositionally biased region" description="Basic and acidic residues" evidence="5">
    <location>
        <begin position="359"/>
        <end position="369"/>
    </location>
</feature>
<accession>A0A2J7PP89</accession>
<evidence type="ECO:0000256" key="2">
    <source>
        <dbReference type="ARBA" id="ARBA00022771"/>
    </source>
</evidence>
<comment type="caution">
    <text evidence="7">The sequence shown here is derived from an EMBL/GenBank/DDBJ whole genome shotgun (WGS) entry which is preliminary data.</text>
</comment>
<dbReference type="GO" id="GO:0008270">
    <property type="term" value="F:zinc ion binding"/>
    <property type="evidence" value="ECO:0007669"/>
    <property type="project" value="UniProtKB-KW"/>
</dbReference>
<dbReference type="PANTHER" id="PTHR28069">
    <property type="entry name" value="GH20023P"/>
    <property type="match status" value="1"/>
</dbReference>
<keyword evidence="2 4" id="KW-0863">Zinc-finger</keyword>
<evidence type="ECO:0000256" key="5">
    <source>
        <dbReference type="SAM" id="MobiDB-lite"/>
    </source>
</evidence>
<evidence type="ECO:0000313" key="8">
    <source>
        <dbReference type="Proteomes" id="UP000235965"/>
    </source>
</evidence>
<reference evidence="7 8" key="1">
    <citation type="submission" date="2017-12" db="EMBL/GenBank/DDBJ databases">
        <title>Hemimetabolous genomes reveal molecular basis of termite eusociality.</title>
        <authorList>
            <person name="Harrison M.C."/>
            <person name="Jongepier E."/>
            <person name="Robertson H.M."/>
            <person name="Arning N."/>
            <person name="Bitard-Feildel T."/>
            <person name="Chao H."/>
            <person name="Childers C.P."/>
            <person name="Dinh H."/>
            <person name="Doddapaneni H."/>
            <person name="Dugan S."/>
            <person name="Gowin J."/>
            <person name="Greiner C."/>
            <person name="Han Y."/>
            <person name="Hu H."/>
            <person name="Hughes D.S.T."/>
            <person name="Huylmans A.-K."/>
            <person name="Kemena C."/>
            <person name="Kremer L.P.M."/>
            <person name="Lee S.L."/>
            <person name="Lopez-Ezquerra A."/>
            <person name="Mallet L."/>
            <person name="Monroy-Kuhn J.M."/>
            <person name="Moser A."/>
            <person name="Murali S.C."/>
            <person name="Muzny D.M."/>
            <person name="Otani S."/>
            <person name="Piulachs M.-D."/>
            <person name="Poelchau M."/>
            <person name="Qu J."/>
            <person name="Schaub F."/>
            <person name="Wada-Katsumata A."/>
            <person name="Worley K.C."/>
            <person name="Xie Q."/>
            <person name="Ylla G."/>
            <person name="Poulsen M."/>
            <person name="Gibbs R.A."/>
            <person name="Schal C."/>
            <person name="Richards S."/>
            <person name="Belles X."/>
            <person name="Korb J."/>
            <person name="Bornberg-Bauer E."/>
        </authorList>
    </citation>
    <scope>NUCLEOTIDE SEQUENCE [LARGE SCALE GENOMIC DNA]</scope>
    <source>
        <tissue evidence="7">Whole body</tissue>
    </source>
</reference>
<protein>
    <recommendedName>
        <fullName evidence="6">MYND-type domain-containing protein</fullName>
    </recommendedName>
</protein>
<dbReference type="STRING" id="105785.A0A2J7PP89"/>
<dbReference type="EMBL" id="NEVH01023279">
    <property type="protein sequence ID" value="PNF18148.1"/>
    <property type="molecule type" value="Genomic_DNA"/>
</dbReference>
<feature type="compositionally biased region" description="Polar residues" evidence="5">
    <location>
        <begin position="331"/>
        <end position="354"/>
    </location>
</feature>
<proteinExistence type="predicted"/>
<dbReference type="PROSITE" id="PS01360">
    <property type="entry name" value="ZF_MYND_1"/>
    <property type="match status" value="1"/>
</dbReference>
<evidence type="ECO:0000256" key="4">
    <source>
        <dbReference type="PROSITE-ProRule" id="PRU00134"/>
    </source>
</evidence>
<dbReference type="InParanoid" id="A0A2J7PP89"/>
<dbReference type="SUPFAM" id="SSF144232">
    <property type="entry name" value="HIT/MYND zinc finger-like"/>
    <property type="match status" value="1"/>
</dbReference>
<feature type="compositionally biased region" description="Polar residues" evidence="5">
    <location>
        <begin position="846"/>
        <end position="862"/>
    </location>
</feature>
<feature type="compositionally biased region" description="Basic and acidic residues" evidence="5">
    <location>
        <begin position="778"/>
        <end position="845"/>
    </location>
</feature>
<evidence type="ECO:0000313" key="7">
    <source>
        <dbReference type="EMBL" id="PNF18148.1"/>
    </source>
</evidence>
<evidence type="ECO:0000259" key="6">
    <source>
        <dbReference type="PROSITE" id="PS50865"/>
    </source>
</evidence>
<feature type="region of interest" description="Disordered" evidence="5">
    <location>
        <begin position="772"/>
        <end position="862"/>
    </location>
</feature>
<evidence type="ECO:0000256" key="3">
    <source>
        <dbReference type="ARBA" id="ARBA00022833"/>
    </source>
</evidence>
<dbReference type="OrthoDB" id="5282002at2759"/>
<keyword evidence="1" id="KW-0479">Metal-binding</keyword>
<keyword evidence="8" id="KW-1185">Reference proteome</keyword>
<dbReference type="InterPro" id="IPR046824">
    <property type="entry name" value="Mss51-like_C"/>
</dbReference>
<feature type="region of interest" description="Disordered" evidence="5">
    <location>
        <begin position="22"/>
        <end position="49"/>
    </location>
</feature>
<dbReference type="Gene3D" id="6.10.140.2220">
    <property type="match status" value="1"/>
</dbReference>